<dbReference type="GO" id="GO:0016787">
    <property type="term" value="F:hydrolase activity"/>
    <property type="evidence" value="ECO:0007669"/>
    <property type="project" value="UniProtKB-KW"/>
</dbReference>
<dbReference type="InterPro" id="IPR024654">
    <property type="entry name" value="Calcineurin-like_PHP_lpxH"/>
</dbReference>
<evidence type="ECO:0000313" key="4">
    <source>
        <dbReference type="EMBL" id="QTA37196.1"/>
    </source>
</evidence>
<gene>
    <name evidence="4" type="primary">yfcE</name>
    <name evidence="4" type="ORF">JYK00_05450</name>
</gene>
<keyword evidence="4" id="KW-0378">Hydrolase</keyword>
<dbReference type="Gene3D" id="3.60.21.10">
    <property type="match status" value="1"/>
</dbReference>
<dbReference type="Proteomes" id="UP000671862">
    <property type="component" value="Chromosome"/>
</dbReference>
<reference evidence="4 5" key="1">
    <citation type="submission" date="2021-03" db="EMBL/GenBank/DDBJ databases">
        <title>Thermosipho ferrireducens sp.nov., an anaerobic thermophilic iron-reducing bacterium isolated from a deep-sea hydrothermal sulfide deposits.</title>
        <authorList>
            <person name="Zeng X."/>
            <person name="Chen Y."/>
            <person name="Shao Z."/>
        </authorList>
    </citation>
    <scope>NUCLEOTIDE SEQUENCE [LARGE SCALE GENOMIC DNA]</scope>
    <source>
        <strain evidence="4 5">JL129W03</strain>
    </source>
</reference>
<comment type="similarity">
    <text evidence="1 2">Belongs to the metallophosphoesterase superfamily. YfcE family.</text>
</comment>
<proteinExistence type="inferred from homology"/>
<evidence type="ECO:0000259" key="3">
    <source>
        <dbReference type="Pfam" id="PF12850"/>
    </source>
</evidence>
<keyword evidence="2" id="KW-0479">Metal-binding</keyword>
<dbReference type="NCBIfam" id="NF006988">
    <property type="entry name" value="PRK09453.1"/>
    <property type="match status" value="1"/>
</dbReference>
<dbReference type="InterPro" id="IPR029052">
    <property type="entry name" value="Metallo-depent_PP-like"/>
</dbReference>
<dbReference type="SUPFAM" id="SSF56300">
    <property type="entry name" value="Metallo-dependent phosphatases"/>
    <property type="match status" value="1"/>
</dbReference>
<sequence length="184" mass="20841">MKVLVISDTHGSVTSWRKIENLAKEVDEIFHLGDVLYHGPRNPLPEGYSPGELAEELKKYNIKYIRGNCDADVDLKVLGLPEMPRQIIEFFGKYRFMMLHGEIVENDGVDLVEFARFHKVDVMLHGHTHIPSIMEKRGVIIANPGSLSLPKSKSSQSYMVLDVADFLKITIFTIEGNEVFSKVL</sequence>
<dbReference type="Pfam" id="PF12850">
    <property type="entry name" value="Metallophos_2"/>
    <property type="match status" value="1"/>
</dbReference>
<dbReference type="NCBIfam" id="TIGR00040">
    <property type="entry name" value="yfcE"/>
    <property type="match status" value="1"/>
</dbReference>
<dbReference type="EC" id="3.1.4.-" evidence="2"/>
<comment type="cofactor">
    <cofactor evidence="2">
        <name>a divalent metal cation</name>
        <dbReference type="ChEBI" id="CHEBI:60240"/>
    </cofactor>
</comment>
<organism evidence="4 5">
    <name type="scientific">Thermosipho ferrireducens</name>
    <dbReference type="NCBI Taxonomy" id="2571116"/>
    <lineage>
        <taxon>Bacteria</taxon>
        <taxon>Thermotogati</taxon>
        <taxon>Thermotogota</taxon>
        <taxon>Thermotogae</taxon>
        <taxon>Thermotogales</taxon>
        <taxon>Fervidobacteriaceae</taxon>
        <taxon>Thermosipho</taxon>
    </lineage>
</organism>
<dbReference type="PANTHER" id="PTHR11124">
    <property type="entry name" value="VACUOLAR SORTING PROTEIN VPS29"/>
    <property type="match status" value="1"/>
</dbReference>
<evidence type="ECO:0000256" key="2">
    <source>
        <dbReference type="RuleBase" id="RU362039"/>
    </source>
</evidence>
<accession>A0ABX7S456</accession>
<dbReference type="InterPro" id="IPR000979">
    <property type="entry name" value="Phosphodiesterase_MJ0936/Vps29"/>
</dbReference>
<evidence type="ECO:0000256" key="1">
    <source>
        <dbReference type="ARBA" id="ARBA00008950"/>
    </source>
</evidence>
<keyword evidence="5" id="KW-1185">Reference proteome</keyword>
<dbReference type="EMBL" id="CP071446">
    <property type="protein sequence ID" value="QTA37196.1"/>
    <property type="molecule type" value="Genomic_DNA"/>
</dbReference>
<evidence type="ECO:0000313" key="5">
    <source>
        <dbReference type="Proteomes" id="UP000671862"/>
    </source>
</evidence>
<protein>
    <recommendedName>
        <fullName evidence="2">Phosphoesterase</fullName>
        <ecNumber evidence="2">3.1.4.-</ecNumber>
    </recommendedName>
</protein>
<feature type="domain" description="Calcineurin-like phosphoesterase" evidence="3">
    <location>
        <begin position="1"/>
        <end position="164"/>
    </location>
</feature>
<name>A0ABX7S456_9BACT</name>